<protein>
    <submittedName>
        <fullName evidence="1">Uncharacterized protein</fullName>
    </submittedName>
</protein>
<evidence type="ECO:0000313" key="1">
    <source>
        <dbReference type="EMBL" id="WAC02164.1"/>
    </source>
</evidence>
<organism evidence="1 2">
    <name type="scientific">Lacinutrix neustonica</name>
    <dbReference type="NCBI Taxonomy" id="2980107"/>
    <lineage>
        <taxon>Bacteria</taxon>
        <taxon>Pseudomonadati</taxon>
        <taxon>Bacteroidota</taxon>
        <taxon>Flavobacteriia</taxon>
        <taxon>Flavobacteriales</taxon>
        <taxon>Flavobacteriaceae</taxon>
        <taxon>Lacinutrix</taxon>
    </lineage>
</organism>
<dbReference type="RefSeq" id="WP_267676759.1">
    <property type="nucleotide sequence ID" value="NZ_CP113088.1"/>
</dbReference>
<accession>A0A9E8SEC0</accession>
<dbReference type="KEGG" id="lnu:N7U66_20715"/>
<dbReference type="Proteomes" id="UP001164705">
    <property type="component" value="Chromosome"/>
</dbReference>
<evidence type="ECO:0000313" key="2">
    <source>
        <dbReference type="Proteomes" id="UP001164705"/>
    </source>
</evidence>
<name>A0A9E8SEC0_9FLAO</name>
<sequence length="71" mass="8231">MEINNLNFGVFKITEANVKPIIAKKDEGKDNHIKNGEIYFRYGGRTQKIRFPNLNLSLIIELKKTIILGWI</sequence>
<keyword evidence="2" id="KW-1185">Reference proteome</keyword>
<gene>
    <name evidence="1" type="ORF">N7U66_20715</name>
</gene>
<dbReference type="EMBL" id="CP113088">
    <property type="protein sequence ID" value="WAC02164.1"/>
    <property type="molecule type" value="Genomic_DNA"/>
</dbReference>
<proteinExistence type="predicted"/>
<dbReference type="AlphaFoldDB" id="A0A9E8SEC0"/>
<reference evidence="1" key="1">
    <citation type="submission" date="2022-11" db="EMBL/GenBank/DDBJ databases">
        <title>Lacinutrix neustonica HL-RS19T sp. nov., isolated from the surface microlayer sample of brackish Lake Shihwa.</title>
        <authorList>
            <person name="Choi J.Y."/>
            <person name="Hwang C.Y."/>
        </authorList>
    </citation>
    <scope>NUCLEOTIDE SEQUENCE</scope>
    <source>
        <strain evidence="1">HL-RS19</strain>
    </source>
</reference>